<dbReference type="InterPro" id="IPR001647">
    <property type="entry name" value="HTH_TetR"/>
</dbReference>
<dbReference type="InterPro" id="IPR009057">
    <property type="entry name" value="Homeodomain-like_sf"/>
</dbReference>
<dbReference type="PRINTS" id="PR00400">
    <property type="entry name" value="TETREPRESSOR"/>
</dbReference>
<keyword evidence="2" id="KW-0805">Transcription regulation</keyword>
<name>A0A6N4WDV6_9MYCO</name>
<dbReference type="GO" id="GO:0000976">
    <property type="term" value="F:transcription cis-regulatory region binding"/>
    <property type="evidence" value="ECO:0007669"/>
    <property type="project" value="TreeGrafter"/>
</dbReference>
<evidence type="ECO:0000256" key="4">
    <source>
        <dbReference type="ARBA" id="ARBA00023163"/>
    </source>
</evidence>
<dbReference type="SUPFAM" id="SSF46689">
    <property type="entry name" value="Homeodomain-like"/>
    <property type="match status" value="1"/>
</dbReference>
<dbReference type="InterPro" id="IPR036271">
    <property type="entry name" value="Tet_transcr_reg_TetR-rel_C_sf"/>
</dbReference>
<organism evidence="7 8">
    <name type="scientific">Mycolicibacterium anyangense</name>
    <dbReference type="NCBI Taxonomy" id="1431246"/>
    <lineage>
        <taxon>Bacteria</taxon>
        <taxon>Bacillati</taxon>
        <taxon>Actinomycetota</taxon>
        <taxon>Actinomycetes</taxon>
        <taxon>Mycobacteriales</taxon>
        <taxon>Mycobacteriaceae</taxon>
        <taxon>Mycolicibacterium</taxon>
    </lineage>
</organism>
<keyword evidence="8" id="KW-1185">Reference proteome</keyword>
<dbReference type="GO" id="GO:0046677">
    <property type="term" value="P:response to antibiotic"/>
    <property type="evidence" value="ECO:0007669"/>
    <property type="project" value="InterPro"/>
</dbReference>
<feature type="DNA-binding region" description="H-T-H motif" evidence="5">
    <location>
        <begin position="30"/>
        <end position="49"/>
    </location>
</feature>
<feature type="domain" description="HTH tetR-type" evidence="6">
    <location>
        <begin position="7"/>
        <end position="67"/>
    </location>
</feature>
<protein>
    <submittedName>
        <fullName evidence="7">TetR family transcriptional regulator</fullName>
    </submittedName>
</protein>
<keyword evidence="3 5" id="KW-0238">DNA-binding</keyword>
<dbReference type="SUPFAM" id="SSF48498">
    <property type="entry name" value="Tetracyclin repressor-like, C-terminal domain"/>
    <property type="match status" value="1"/>
</dbReference>
<dbReference type="RefSeq" id="WP_163805701.1">
    <property type="nucleotide sequence ID" value="NZ_AP022620.1"/>
</dbReference>
<dbReference type="Pfam" id="PF00440">
    <property type="entry name" value="TetR_N"/>
    <property type="match status" value="1"/>
</dbReference>
<keyword evidence="1" id="KW-0678">Repressor</keyword>
<dbReference type="EMBL" id="AP022620">
    <property type="protein sequence ID" value="BBZ78573.1"/>
    <property type="molecule type" value="Genomic_DNA"/>
</dbReference>
<evidence type="ECO:0000256" key="3">
    <source>
        <dbReference type="ARBA" id="ARBA00023125"/>
    </source>
</evidence>
<dbReference type="PANTHER" id="PTHR30055:SF151">
    <property type="entry name" value="TRANSCRIPTIONAL REGULATORY PROTEIN"/>
    <property type="match status" value="1"/>
</dbReference>
<evidence type="ECO:0000313" key="7">
    <source>
        <dbReference type="EMBL" id="BBZ78573.1"/>
    </source>
</evidence>
<dbReference type="PANTHER" id="PTHR30055">
    <property type="entry name" value="HTH-TYPE TRANSCRIPTIONAL REGULATOR RUTR"/>
    <property type="match status" value="1"/>
</dbReference>
<dbReference type="GO" id="GO:0045892">
    <property type="term" value="P:negative regulation of DNA-templated transcription"/>
    <property type="evidence" value="ECO:0007669"/>
    <property type="project" value="InterPro"/>
</dbReference>
<reference evidence="7 8" key="1">
    <citation type="journal article" date="2019" name="Emerg. Microbes Infect.">
        <title>Comprehensive subspecies identification of 175 nontuberculous mycobacteria species based on 7547 genomic profiles.</title>
        <authorList>
            <person name="Matsumoto Y."/>
            <person name="Kinjo T."/>
            <person name="Motooka D."/>
            <person name="Nabeya D."/>
            <person name="Jung N."/>
            <person name="Uechi K."/>
            <person name="Horii T."/>
            <person name="Iida T."/>
            <person name="Fujita J."/>
            <person name="Nakamura S."/>
        </authorList>
    </citation>
    <scope>NUCLEOTIDE SEQUENCE [LARGE SCALE GENOMIC DNA]</scope>
    <source>
        <strain evidence="7 8">JCM 30275</strain>
    </source>
</reference>
<dbReference type="InterPro" id="IPR003012">
    <property type="entry name" value="Tet_transcr_reg_TetR"/>
</dbReference>
<evidence type="ECO:0000259" key="6">
    <source>
        <dbReference type="PROSITE" id="PS50977"/>
    </source>
</evidence>
<dbReference type="GO" id="GO:0003700">
    <property type="term" value="F:DNA-binding transcription factor activity"/>
    <property type="evidence" value="ECO:0007669"/>
    <property type="project" value="TreeGrafter"/>
</dbReference>
<accession>A0A6N4WDV6</accession>
<evidence type="ECO:0000256" key="2">
    <source>
        <dbReference type="ARBA" id="ARBA00023015"/>
    </source>
</evidence>
<dbReference type="PROSITE" id="PS50977">
    <property type="entry name" value="HTH_TETR_2"/>
    <property type="match status" value="1"/>
</dbReference>
<gene>
    <name evidence="7" type="ORF">MANY_39100</name>
</gene>
<dbReference type="Gene3D" id="1.10.10.60">
    <property type="entry name" value="Homeodomain-like"/>
    <property type="match status" value="1"/>
</dbReference>
<dbReference type="InterPro" id="IPR004111">
    <property type="entry name" value="Repressor_TetR_C"/>
</dbReference>
<keyword evidence="4" id="KW-0804">Transcription</keyword>
<sequence>MAPRALELTRSEIVAVALDLADSNGLGSLTMRALAQRLHCAPMAVYRHVDNKDALILLVADEVLGALRPVRSGIAWQDAILEFFTAFRQALLQHPAVAEILATRPIATDQTLRHAEHGIAALSIAGFDDETAVEAFVAFSQYTLGASLPGTSQALHRAWQSMEGRIATAEFPNLAHAGSRLFATSADQRFSAGLRHLISGYQRA</sequence>
<evidence type="ECO:0000256" key="1">
    <source>
        <dbReference type="ARBA" id="ARBA00022491"/>
    </source>
</evidence>
<dbReference type="KEGG" id="many:MANY_39100"/>
<proteinExistence type="predicted"/>
<evidence type="ECO:0000313" key="8">
    <source>
        <dbReference type="Proteomes" id="UP000467249"/>
    </source>
</evidence>
<evidence type="ECO:0000256" key="5">
    <source>
        <dbReference type="PROSITE-ProRule" id="PRU00335"/>
    </source>
</evidence>
<dbReference type="InterPro" id="IPR050109">
    <property type="entry name" value="HTH-type_TetR-like_transc_reg"/>
</dbReference>
<dbReference type="Pfam" id="PF02909">
    <property type="entry name" value="TetR_C_1"/>
    <property type="match status" value="1"/>
</dbReference>
<dbReference type="AlphaFoldDB" id="A0A6N4WDV6"/>
<dbReference type="Gene3D" id="1.10.357.10">
    <property type="entry name" value="Tetracycline Repressor, domain 2"/>
    <property type="match status" value="1"/>
</dbReference>
<dbReference type="Proteomes" id="UP000467249">
    <property type="component" value="Chromosome"/>
</dbReference>